<comment type="caution">
    <text evidence="5">The sequence shown here is derived from an EMBL/GenBank/DDBJ whole genome shotgun (WGS) entry which is preliminary data.</text>
</comment>
<evidence type="ECO:0000313" key="6">
    <source>
        <dbReference type="Proteomes" id="UP000297814"/>
    </source>
</evidence>
<dbReference type="InterPro" id="IPR041079">
    <property type="entry name" value="Neuraminidase-like"/>
</dbReference>
<protein>
    <recommendedName>
        <fullName evidence="7">Insecticidal toxin complex protein</fullName>
    </recommendedName>
</protein>
<feature type="domain" description="Tc toxin complex TcA C-terminal TcB-binding" evidence="2">
    <location>
        <begin position="2540"/>
        <end position="2825"/>
    </location>
</feature>
<dbReference type="Pfam" id="PF18276">
    <property type="entry name" value="TcA_TcB_BD"/>
    <property type="match status" value="1"/>
</dbReference>
<proteinExistence type="predicted"/>
<dbReference type="InterPro" id="IPR040840">
    <property type="entry name" value="TcA_TcB_BD"/>
</dbReference>
<feature type="coiled-coil region" evidence="1">
    <location>
        <begin position="2535"/>
        <end position="2569"/>
    </location>
</feature>
<sequence>MSASKSPLLHFVTASHDHKFALQSNHILSNSNANRGSTITVKSSGFLMHVLPHKLTDADINQPGDPRGAIDAFLGKWTVPCNAIVYLTFIKTLLIYTDDDEEICGAFLTILPDATPEDLAKVLFPQDKLDKLIASKSNTIPDDLTANDVNQVRARFLADQPLVIILVMLRDNGDFTLEDRPRTIVVLILELMVKRQAQLGSAELISMLKEYFPQDESPLTDKEITSASTFVRSVKTLSYLVEDPLDIPRLYDSKYHSIRSITGKPKNDFKSDLQSAGSSTANALKIHDCAERVDCWNEQLWLALMKAGKADVADSMIPQLQPVDDDGGSTEDTVKPIQPLASLISGPPESWNNLTDIFRLENIGCEECCSITSMSAYFADLLNLLSNTVPTGRAVATTKDTTAISDSGTNSSLLDLLSARRPDLKKLELSCANSQTLIPNINLVNEVLESYIRYKSRSLLSAPASDEQDSILVFNTPANAADDCVQDVHSGGPVYRPGNTDFEVYSKVISQQMYPFTCFPYDYAWSSVKEYFNIFEIPYTQLIEVFQAPELLFENITQVARGKLSEEQKTGLLRGPAEVLKRQIAASVLNLHQKEFAAITGETFFPAWFAAWLEGLASDIIPIATGPPEGDTATQWGYEDEDTMLESTNELGLTYIKQQLMKRSGLDFPDILDLVKTQLFGKDLVIINKTGSKEFSTFIDDLRLLANASEPPFQSLNTTICRDLQSFLRLKAKLGWSTRDLDAAIYCLRNNEMELSPDFKVTTAPNTRPISVYVLNGIASIIKLNTLCGIEPAALLPLWGPIDAFGKDSFLYRKFLRASLGQVFAIPKDGEEFFEPGGSKFKIYACGTSVCASLKWPFQYLKDLLEATGYSDSHLTVGTLSKLYRYTTVSQILSVPATRLLEMWKKLLNSNWTIESLLDVFETTQLEDVQDSSGLQLTRAILEGTVDLKKSLSSISTVDIPTSETVVDCAGRTFDTATASSIVGFIEGTQILTSYIKLSDKAALDSLVSLVKDWPNKISIVPSIEGTTYSAQIKLCGILTSSEKTKILDGSENSPAIKTVLATLVAASLFPQNVIISRFENNPDSSGKLQSNILFDDWEEPSSQSSESSSPDASSIAAENYLRNRRAAFIDLAKPTIIQDLLTSLILNSTKDQILDVDVSIISSLISDVVKVPTKDGSGFQSAMTALQSLSVPVESSIETNLDAYFTPTTTDDYTIHYTGTSPNPEITINGLKMPFDASANTWSQFRMISGQAYLLQAGFDSSQVSWSTCRSMPTPFTDEELLLSATVQQTTSVLEAIRKAALICQTLKLTTAEIAFFNRQVQLKFEMLAIDLNSPSLKDLVQLQEYCTLRDTCIPSTKDDNLMSLFSWLSSSTDTDVSSIVTKIAASTGWNKTLVESALSEKYPNYTAANLMATLRNYDNFLGLNAIVLFYGSLGGVSDINSMPPMGELFDLARPAQQLDNTDSYVQTAHDLQNRLTATQQENFEDGLMQTQRAALVNYLLQQDYIKDLNIWDADGLFEYFLVDVQIGPQLRTSRIKQAISVVQLYTQRCLLGLEEDVAMTDLRRDKWDWMQQYTLWEANRKLFLYPENWIDPMLRDDKSQLFDQFEAALLQKDLSIDTFLHAIQNYVYGLNEISKLDIVAYVHEPEFKQADIFHFFGRTRTAPYSFYYRTVSILATSEIFWQPWTKIEMDIPSIETEWEGHRLENIGSYLLPEIIGGRLYLFMPSIMAKSLATNIGNNLQGVTTFDDLRGKPPDIAAPERVWEISMAWTELIRGSWAPKRVSAGTLTVGLVASASQFRVEPTFDDNKMTMKINYSAIGDTDFNEIGSFIFFNDQISTINSDSTASVHGDFPTYFQKVLGSGIKSTALEIDPSIPNKPLIWIPNGLKSYDQKDLTWTLSKTQQRVTALVVSTIDSDGMSLSRFNMPRTELTPTDGRQWTTQRVIDDMELVQLDHSFSHELMEHTTDRVDPLGNLYNQLALTPADQLKERYGAGSQNASYHELGRPTAIYNWEIGIHAVYLAVDRLSTTQQYDEALQIARLVFDPSVSVKIDRSNGDKTISTQSCWKFPPFQDMACMMSNKGESSFDPLDLANLKKEIELAIKERRSYGALVHAAARGRPVSYMKWIVMKYAEILIALGDIQFRRGTSECLPLATQRYIEAARVLGPEPPNVPDLGNRKSKVLTYAQLRTKDNAFDEVSLDLGLPFSFNVVPKGNATVSSTDPKMENITCVLKTDYFSIPLNPKFKTMRSLVQERLFNIRNSFDIQGKPVIYALRDPPIDPGDLVALSKQGLSISDVLSMISGQRDGPLTNQRFATLMSVALNLCTEVRSLGESLLAAIEKKDAESLNIITARNNTGIQQGMLEMKQIELDGAQKTIESLLMDRSSQEAQLDYYLKLIGEPDTKIPKPSDDWTDVPQNIDVQSSDELRMSPYEKLQMTMSLSAYSKNNLATVTDAVALPLYLLPTIQGDFEPLGVGTSISAGGTQYAEFVAAGSALLRGFAGLDASQADQADKKASLTAQLQDRRFQANISGRQIKSIDKQIEIQQIQIKSIQKELDMQKSQLDEAVQAETWYRSKYTNEQLYSWMEKRLRNLYLQAYNLVLDAALRAQSAFSFEAGCKSSIIKPAGYWDASRDGLLAAQDLFWDLKKLEAAQAGNTSADYNITKNVSLKEIDPMALMNFRITGSCDFSLDEPLFDMDFPGHYMRRIRSVAVSIPAVFEANCNANAILTLLSHKYRVTQSAADYVASQSASSESFRTDRIPTSSIAVSSGNVDSGVFELNFSASQYMPFEGAGVISKWRLELPSPVRTFSYESITDVLLHVQYTAYEGGPSLRAAANQATLQVMKATGAEGQQQGFSAIFDLKNEFADDWKSFGDQLASQTTGSDAPSMKLGDLKKKLPYWSRRQNALEVKNITFITHSEELRDRLDIASSTGARDWVGSKIGDYYVRSSSTCSDTSLNWTIQTNTSLTKWDKKNFENAFLLFQYVFTGSKIV</sequence>
<evidence type="ECO:0008006" key="7">
    <source>
        <dbReference type="Google" id="ProtNLM"/>
    </source>
</evidence>
<evidence type="ECO:0000313" key="5">
    <source>
        <dbReference type="EMBL" id="TGO41495.1"/>
    </source>
</evidence>
<accession>A0A4Z1GY76</accession>
<dbReference type="Proteomes" id="UP000297814">
    <property type="component" value="Unassembled WGS sequence"/>
</dbReference>
<dbReference type="Pfam" id="PF20220">
    <property type="entry name" value="ABC_toxin_N"/>
    <property type="match status" value="1"/>
</dbReference>
<name>A0A4Z1GY76_9HELO</name>
<gene>
    <name evidence="5" type="ORF">BHYA_0021g00670</name>
</gene>
<feature type="domain" description="Neuraminidase-like" evidence="3">
    <location>
        <begin position="1638"/>
        <end position="1797"/>
    </location>
</feature>
<reference evidence="5 6" key="1">
    <citation type="submission" date="2017-12" db="EMBL/GenBank/DDBJ databases">
        <title>Comparative genomics of Botrytis spp.</title>
        <authorList>
            <person name="Valero-Jimenez C.A."/>
            <person name="Tapia P."/>
            <person name="Veloso J."/>
            <person name="Silva-Moreno E."/>
            <person name="Staats M."/>
            <person name="Valdes J.H."/>
            <person name="Van Kan J.A.L."/>
        </authorList>
    </citation>
    <scope>NUCLEOTIDE SEQUENCE [LARGE SCALE GENOMIC DNA]</scope>
    <source>
        <strain evidence="5 6">Bh0001</strain>
    </source>
</reference>
<keyword evidence="6" id="KW-1185">Reference proteome</keyword>
<organism evidence="5 6">
    <name type="scientific">Botrytis hyacinthi</name>
    <dbReference type="NCBI Taxonomy" id="278943"/>
    <lineage>
        <taxon>Eukaryota</taxon>
        <taxon>Fungi</taxon>
        <taxon>Dikarya</taxon>
        <taxon>Ascomycota</taxon>
        <taxon>Pezizomycotina</taxon>
        <taxon>Leotiomycetes</taxon>
        <taxon>Helotiales</taxon>
        <taxon>Sclerotiniaceae</taxon>
        <taxon>Botrytis</taxon>
    </lineage>
</organism>
<dbReference type="EMBL" id="PQXK01000021">
    <property type="protein sequence ID" value="TGO41495.1"/>
    <property type="molecule type" value="Genomic_DNA"/>
</dbReference>
<feature type="domain" description="ABC toxin N-terminal" evidence="4">
    <location>
        <begin position="1488"/>
        <end position="1608"/>
    </location>
</feature>
<evidence type="ECO:0000256" key="1">
    <source>
        <dbReference type="SAM" id="Coils"/>
    </source>
</evidence>
<evidence type="ECO:0000259" key="4">
    <source>
        <dbReference type="Pfam" id="PF20220"/>
    </source>
</evidence>
<dbReference type="Pfam" id="PF18413">
    <property type="entry name" value="Neuraminidase"/>
    <property type="match status" value="1"/>
</dbReference>
<evidence type="ECO:0000259" key="3">
    <source>
        <dbReference type="Pfam" id="PF18413"/>
    </source>
</evidence>
<keyword evidence="1" id="KW-0175">Coiled coil</keyword>
<evidence type="ECO:0000259" key="2">
    <source>
        <dbReference type="Pfam" id="PF18276"/>
    </source>
</evidence>
<dbReference type="InterPro" id="IPR046839">
    <property type="entry name" value="ABC_toxin_N"/>
</dbReference>